<dbReference type="AlphaFoldDB" id="A0A2G8JZ99"/>
<dbReference type="PANTHER" id="PTHR48312">
    <property type="match status" value="1"/>
</dbReference>
<dbReference type="SUPFAM" id="SSF52540">
    <property type="entry name" value="P-loop containing nucleoside triphosphate hydrolases"/>
    <property type="match status" value="1"/>
</dbReference>
<evidence type="ECO:0000313" key="2">
    <source>
        <dbReference type="Proteomes" id="UP000230750"/>
    </source>
</evidence>
<proteinExistence type="predicted"/>
<dbReference type="Proteomes" id="UP000230750">
    <property type="component" value="Unassembled WGS sequence"/>
</dbReference>
<sequence>MAAEEEETKRIFLWVVPRSCSTAITKCMNFVDNAVVWMEPYMACHFNETAYNPDCRKGDELAEKMRTELRKAEEEESMKLVRAEMAKKMAKSVNLIDQKSMSYSYVKERLEKPEPDKNFIFIKDQSMAIDEHLEYLPQVPASRQTFLIRHPQEVYVSCKLATVKRLFIDSKQWEASHLGNILPFIPVSDVFKIHHKLWKHFLNAEDEPVILDAHDLMSHPDIVLPKYFEKIGIPFKKSYLNWDGNMEVILDKWKGSGDIVLLEAMMKSGFTSKAAESTKFDPPSYPRGTSNPELPVTSELKEYIENSMPFYEEMYAHRLC</sequence>
<dbReference type="Gene3D" id="3.40.50.300">
    <property type="entry name" value="P-loop containing nucleotide triphosphate hydrolases"/>
    <property type="match status" value="1"/>
</dbReference>
<reference evidence="1 2" key="1">
    <citation type="journal article" date="2017" name="PLoS Biol.">
        <title>The sea cucumber genome provides insights into morphological evolution and visceral regeneration.</title>
        <authorList>
            <person name="Zhang X."/>
            <person name="Sun L."/>
            <person name="Yuan J."/>
            <person name="Sun Y."/>
            <person name="Gao Y."/>
            <person name="Zhang L."/>
            <person name="Li S."/>
            <person name="Dai H."/>
            <person name="Hamel J.F."/>
            <person name="Liu C."/>
            <person name="Yu Y."/>
            <person name="Liu S."/>
            <person name="Lin W."/>
            <person name="Guo K."/>
            <person name="Jin S."/>
            <person name="Xu P."/>
            <person name="Storey K.B."/>
            <person name="Huan P."/>
            <person name="Zhang T."/>
            <person name="Zhou Y."/>
            <person name="Zhang J."/>
            <person name="Lin C."/>
            <person name="Li X."/>
            <person name="Xing L."/>
            <person name="Huo D."/>
            <person name="Sun M."/>
            <person name="Wang L."/>
            <person name="Mercier A."/>
            <person name="Li F."/>
            <person name="Yang H."/>
            <person name="Xiang J."/>
        </authorList>
    </citation>
    <scope>NUCLEOTIDE SEQUENCE [LARGE SCALE GENOMIC DNA]</scope>
    <source>
        <strain evidence="1">Shaxun</strain>
        <tissue evidence="1">Muscle</tissue>
    </source>
</reference>
<name>A0A2G8JZ99_STIJA</name>
<dbReference type="OrthoDB" id="416710at2759"/>
<dbReference type="PANTHER" id="PTHR48312:SF1">
    <property type="entry name" value="SULFOTRANSFERASE"/>
    <property type="match status" value="1"/>
</dbReference>
<gene>
    <name evidence="1" type="ORF">BSL78_22112</name>
</gene>
<organism evidence="1 2">
    <name type="scientific">Stichopus japonicus</name>
    <name type="common">Sea cucumber</name>
    <dbReference type="NCBI Taxonomy" id="307972"/>
    <lineage>
        <taxon>Eukaryota</taxon>
        <taxon>Metazoa</taxon>
        <taxon>Echinodermata</taxon>
        <taxon>Eleutherozoa</taxon>
        <taxon>Echinozoa</taxon>
        <taxon>Holothuroidea</taxon>
        <taxon>Aspidochirotacea</taxon>
        <taxon>Aspidochirotida</taxon>
        <taxon>Stichopodidae</taxon>
        <taxon>Apostichopus</taxon>
    </lineage>
</organism>
<protein>
    <submittedName>
        <fullName evidence="1">Uncharacterized protein</fullName>
    </submittedName>
</protein>
<dbReference type="InterPro" id="IPR027417">
    <property type="entry name" value="P-loop_NTPase"/>
</dbReference>
<evidence type="ECO:0000313" key="1">
    <source>
        <dbReference type="EMBL" id="PIK41039.1"/>
    </source>
</evidence>
<accession>A0A2G8JZ99</accession>
<comment type="caution">
    <text evidence="1">The sequence shown here is derived from an EMBL/GenBank/DDBJ whole genome shotgun (WGS) entry which is preliminary data.</text>
</comment>
<keyword evidence="2" id="KW-1185">Reference proteome</keyword>
<dbReference type="EMBL" id="MRZV01001059">
    <property type="protein sequence ID" value="PIK41039.1"/>
    <property type="molecule type" value="Genomic_DNA"/>
</dbReference>